<feature type="compositionally biased region" description="Polar residues" evidence="1">
    <location>
        <begin position="9"/>
        <end position="21"/>
    </location>
</feature>
<feature type="region of interest" description="Disordered" evidence="1">
    <location>
        <begin position="1"/>
        <end position="23"/>
    </location>
</feature>
<evidence type="ECO:0000313" key="3">
    <source>
        <dbReference type="Proteomes" id="UP000199602"/>
    </source>
</evidence>
<dbReference type="AlphaFoldDB" id="A0A1H0E8M9"/>
<organism evidence="2 3">
    <name type="scientific">Desulfonauticus submarinus</name>
    <dbReference type="NCBI Taxonomy" id="206665"/>
    <lineage>
        <taxon>Bacteria</taxon>
        <taxon>Pseudomonadati</taxon>
        <taxon>Thermodesulfobacteriota</taxon>
        <taxon>Desulfovibrionia</taxon>
        <taxon>Desulfovibrionales</taxon>
        <taxon>Desulfonauticaceae</taxon>
        <taxon>Desulfonauticus</taxon>
    </lineage>
</organism>
<proteinExistence type="predicted"/>
<evidence type="ECO:0000256" key="1">
    <source>
        <dbReference type="SAM" id="MobiDB-lite"/>
    </source>
</evidence>
<dbReference type="OrthoDB" id="5518730at2"/>
<keyword evidence="3" id="KW-1185">Reference proteome</keyword>
<accession>A0A1H0E8M9</accession>
<sequence length="148" mass="16925">MKIHGEYTKQLNPENKVNKPNSSKHDFKLFLEKELTTSSTNTKITSNTATNVASPLPLNLQPSNLELNFMQEVDNLLTLWENYSQSLTSDGTTLKDVYALLKKIQDKIQGVKQNPFFSKQPEHIQNILKEVEIMATTEEIKINRGDYL</sequence>
<protein>
    <submittedName>
        <fullName evidence="2">Uncharacterized protein</fullName>
    </submittedName>
</protein>
<dbReference type="Proteomes" id="UP000199602">
    <property type="component" value="Unassembled WGS sequence"/>
</dbReference>
<dbReference type="RefSeq" id="WP_092065463.1">
    <property type="nucleotide sequence ID" value="NZ_FNIN01000007.1"/>
</dbReference>
<name>A0A1H0E8M9_9BACT</name>
<reference evidence="2 3" key="1">
    <citation type="submission" date="2016-10" db="EMBL/GenBank/DDBJ databases">
        <authorList>
            <person name="de Groot N.N."/>
        </authorList>
    </citation>
    <scope>NUCLEOTIDE SEQUENCE [LARGE SCALE GENOMIC DNA]</scope>
    <source>
        <strain evidence="2 3">DSM 15269</strain>
    </source>
</reference>
<evidence type="ECO:0000313" key="2">
    <source>
        <dbReference type="EMBL" id="SDN78754.1"/>
    </source>
</evidence>
<dbReference type="EMBL" id="FNIN01000007">
    <property type="protein sequence ID" value="SDN78754.1"/>
    <property type="molecule type" value="Genomic_DNA"/>
</dbReference>
<gene>
    <name evidence="2" type="ORF">SAMN04488516_10721</name>
</gene>